<dbReference type="InterPro" id="IPR011990">
    <property type="entry name" value="TPR-like_helical_dom_sf"/>
</dbReference>
<organism evidence="2 3">
    <name type="scientific">Oleiharenicola lentus</name>
    <dbReference type="NCBI Taxonomy" id="2508720"/>
    <lineage>
        <taxon>Bacteria</taxon>
        <taxon>Pseudomonadati</taxon>
        <taxon>Verrucomicrobiota</taxon>
        <taxon>Opitutia</taxon>
        <taxon>Opitutales</taxon>
        <taxon>Opitutaceae</taxon>
        <taxon>Oleiharenicola</taxon>
    </lineage>
</organism>
<dbReference type="InterPro" id="IPR041656">
    <property type="entry name" value="TPR_5"/>
</dbReference>
<dbReference type="OrthoDB" id="193829at2"/>
<dbReference type="Proteomes" id="UP000290218">
    <property type="component" value="Unassembled WGS sequence"/>
</dbReference>
<evidence type="ECO:0000313" key="2">
    <source>
        <dbReference type="EMBL" id="RXK56970.1"/>
    </source>
</evidence>
<name>A0A4Q1CD21_9BACT</name>
<keyword evidence="3" id="KW-1185">Reference proteome</keyword>
<dbReference type="AlphaFoldDB" id="A0A4Q1CD21"/>
<feature type="domain" description="Tetratrico peptide repeat group 5" evidence="1">
    <location>
        <begin position="41"/>
        <end position="157"/>
    </location>
</feature>
<evidence type="ECO:0000259" key="1">
    <source>
        <dbReference type="Pfam" id="PF12688"/>
    </source>
</evidence>
<protein>
    <submittedName>
        <fullName evidence="2">Tetratricopeptide repeat protein</fullName>
    </submittedName>
</protein>
<comment type="caution">
    <text evidence="2">The sequence shown here is derived from an EMBL/GenBank/DDBJ whole genome shotgun (WGS) entry which is preliminary data.</text>
</comment>
<accession>A0A4Q1CD21</accession>
<proteinExistence type="predicted"/>
<dbReference type="Pfam" id="PF12688">
    <property type="entry name" value="TPR_5"/>
    <property type="match status" value="1"/>
</dbReference>
<dbReference type="Gene3D" id="1.25.40.10">
    <property type="entry name" value="Tetratricopeptide repeat domain"/>
    <property type="match status" value="1"/>
</dbReference>
<dbReference type="SUPFAM" id="SSF48452">
    <property type="entry name" value="TPR-like"/>
    <property type="match status" value="1"/>
</dbReference>
<dbReference type="EMBL" id="SDHX01000001">
    <property type="protein sequence ID" value="RXK56970.1"/>
    <property type="molecule type" value="Genomic_DNA"/>
</dbReference>
<evidence type="ECO:0000313" key="3">
    <source>
        <dbReference type="Proteomes" id="UP000290218"/>
    </source>
</evidence>
<gene>
    <name evidence="2" type="ORF">ESB00_09935</name>
</gene>
<reference evidence="2 3" key="1">
    <citation type="submission" date="2019-01" db="EMBL/GenBank/DDBJ databases">
        <title>Lacunisphaera sp. strain TWA-58.</title>
        <authorList>
            <person name="Chen W.-M."/>
        </authorList>
    </citation>
    <scope>NUCLEOTIDE SEQUENCE [LARGE SCALE GENOMIC DNA]</scope>
    <source>
        <strain evidence="2 3">TWA-58</strain>
    </source>
</reference>
<sequence length="159" mass="17388">MPPWKEELDAIVGARAHGQAAAILPRLQQLDARHPNVAEINYQLAWTCDVLGREAAALPYYEKAVALGLPRNVLAGALLGLGSTLRHLAQFERSASVLRSAQLQFPENREFDVFLALTLHAEGKSGEALRLALEALCDTSEDPGIRAYQRALRHAASRL</sequence>